<protein>
    <submittedName>
        <fullName evidence="1">Uncharacterized protein</fullName>
    </submittedName>
</protein>
<organism evidence="1 2">
    <name type="scientific">Mycobacteroides abscessus subsp. massiliense</name>
    <dbReference type="NCBI Taxonomy" id="1962118"/>
    <lineage>
        <taxon>Bacteria</taxon>
        <taxon>Bacillati</taxon>
        <taxon>Actinomycetota</taxon>
        <taxon>Actinomycetes</taxon>
        <taxon>Mycobacteriales</taxon>
        <taxon>Mycobacteriaceae</taxon>
        <taxon>Mycobacteroides</taxon>
        <taxon>Mycobacteroides abscessus</taxon>
    </lineage>
</organism>
<sequence>MNDPAIEAAQRAWAGMFPLGPSWSAVTHDGNQDFFVATAREMARPIRELVEKAEAFGDELDMEDLKKLIYPPHELRSRTNA</sequence>
<dbReference type="Proteomes" id="UP000190074">
    <property type="component" value="Unassembled WGS sequence"/>
</dbReference>
<proteinExistence type="predicted"/>
<reference evidence="1 2" key="1">
    <citation type="submission" date="2016-11" db="EMBL/GenBank/DDBJ databases">
        <authorList>
            <consortium name="Pathogen Informatics"/>
        </authorList>
    </citation>
    <scope>NUCLEOTIDE SEQUENCE [LARGE SCALE GENOMIC DNA]</scope>
    <source>
        <strain evidence="1 2">911</strain>
    </source>
</reference>
<evidence type="ECO:0000313" key="2">
    <source>
        <dbReference type="Proteomes" id="UP000190074"/>
    </source>
</evidence>
<dbReference type="AlphaFoldDB" id="A0A1U0U5M2"/>
<accession>A0A1U0U5M2</accession>
<dbReference type="RefSeq" id="WP_207553981.1">
    <property type="nucleotide sequence ID" value="NZ_FVGW01000004.1"/>
</dbReference>
<dbReference type="EMBL" id="FVGW01000004">
    <property type="protein sequence ID" value="SKM04272.1"/>
    <property type="molecule type" value="Genomic_DNA"/>
</dbReference>
<name>A0A1U0U5M2_9MYCO</name>
<evidence type="ECO:0000313" key="1">
    <source>
        <dbReference type="EMBL" id="SKM04272.1"/>
    </source>
</evidence>
<gene>
    <name evidence="1" type="ORF">SAMEA2259716_02411</name>
</gene>